<sequence length="119" mass="13621">MRMRAQPLIALEQPAHQIIATPVREHELAAGSQHALHFDQRVERPRDVVKHAAGNDEVELCVGKWELLCPSLMKRYIRREFAARDFEHGGYRIHAHEPSWGMNGRKTIKQGARSAAHIE</sequence>
<organism evidence="1 2">
    <name type="scientific">Salinisphaera shabanensis E1L3A</name>
    <dbReference type="NCBI Taxonomy" id="1033802"/>
    <lineage>
        <taxon>Bacteria</taxon>
        <taxon>Pseudomonadati</taxon>
        <taxon>Pseudomonadota</taxon>
        <taxon>Gammaproteobacteria</taxon>
        <taxon>Salinisphaerales</taxon>
        <taxon>Salinisphaeraceae</taxon>
        <taxon>Salinisphaera</taxon>
    </lineage>
</organism>
<dbReference type="EMBL" id="AFNV02000006">
    <property type="protein sequence ID" value="ERJ19856.1"/>
    <property type="molecule type" value="Genomic_DNA"/>
</dbReference>
<dbReference type="Proteomes" id="UP000006242">
    <property type="component" value="Unassembled WGS sequence"/>
</dbReference>
<keyword evidence="2" id="KW-1185">Reference proteome</keyword>
<name>U2E7Z7_9GAMM</name>
<reference evidence="1 2" key="2">
    <citation type="journal article" date="2013" name="PLoS ONE">
        <title>INDIGO - INtegrated Data Warehouse of MIcrobial GenOmes with Examples from the Red Sea Extremophiles.</title>
        <authorList>
            <person name="Alam I."/>
            <person name="Antunes A."/>
            <person name="Kamau A.A."/>
            <person name="Ba Alawi W."/>
            <person name="Kalkatawi M."/>
            <person name="Stingl U."/>
            <person name="Bajic V.B."/>
        </authorList>
    </citation>
    <scope>NUCLEOTIDE SEQUENCE [LARGE SCALE GENOMIC DNA]</scope>
    <source>
        <strain evidence="1 2">E1L3A</strain>
    </source>
</reference>
<dbReference type="AlphaFoldDB" id="U2E7Z7"/>
<proteinExistence type="predicted"/>
<evidence type="ECO:0000313" key="2">
    <source>
        <dbReference type="Proteomes" id="UP000006242"/>
    </source>
</evidence>
<comment type="caution">
    <text evidence="1">The sequence shown here is derived from an EMBL/GenBank/DDBJ whole genome shotgun (WGS) entry which is preliminary data.</text>
</comment>
<reference evidence="1 2" key="1">
    <citation type="journal article" date="2011" name="J. Bacteriol.">
        <title>Genome sequence of Salinisphaera shabanensis, a gammaproteobacterium from the harsh, variable environment of the brine-seawater interface of the Shaban Deep in the Red Sea.</title>
        <authorList>
            <person name="Antunes A."/>
            <person name="Alam I."/>
            <person name="Bajic V.B."/>
            <person name="Stingl U."/>
        </authorList>
    </citation>
    <scope>NUCLEOTIDE SEQUENCE [LARGE SCALE GENOMIC DNA]</scope>
    <source>
        <strain evidence="1 2">E1L3A</strain>
    </source>
</reference>
<dbReference type="STRING" id="1033802.SSPSH_001021"/>
<accession>U2E7Z7</accession>
<protein>
    <submittedName>
        <fullName evidence="1">Uncharacterized protein</fullName>
    </submittedName>
</protein>
<evidence type="ECO:0000313" key="1">
    <source>
        <dbReference type="EMBL" id="ERJ19856.1"/>
    </source>
</evidence>
<gene>
    <name evidence="1" type="ORF">SSPSH_001021</name>
</gene>